<evidence type="ECO:0000259" key="18">
    <source>
        <dbReference type="Pfam" id="PF00590"/>
    </source>
</evidence>
<dbReference type="RefSeq" id="WP_160618040.1">
    <property type="nucleotide sequence ID" value="NZ_CP047652.1"/>
</dbReference>
<dbReference type="SUPFAM" id="SSF51735">
    <property type="entry name" value="NAD(P)-binding Rossmann-fold domains"/>
    <property type="match status" value="1"/>
</dbReference>
<dbReference type="Gene3D" id="3.30.160.110">
    <property type="entry name" value="Siroheme synthase, domain 2"/>
    <property type="match status" value="1"/>
</dbReference>
<dbReference type="Gene3D" id="3.40.50.720">
    <property type="entry name" value="NAD(P)-binding Rossmann-like Domain"/>
    <property type="match status" value="1"/>
</dbReference>
<keyword evidence="17" id="KW-0812">Transmembrane</keyword>
<evidence type="ECO:0000259" key="20">
    <source>
        <dbReference type="Pfam" id="PF14824"/>
    </source>
</evidence>
<organism evidence="21 22">
    <name type="scientific">Aristophania vespae</name>
    <dbReference type="NCBI Taxonomy" id="2697033"/>
    <lineage>
        <taxon>Bacteria</taxon>
        <taxon>Pseudomonadati</taxon>
        <taxon>Pseudomonadota</taxon>
        <taxon>Alphaproteobacteria</taxon>
        <taxon>Acetobacterales</taxon>
        <taxon>Acetobacteraceae</taxon>
        <taxon>Aristophania</taxon>
    </lineage>
</organism>
<comment type="similarity">
    <text evidence="2 16">Belongs to the precorrin methyltransferase family.</text>
</comment>
<protein>
    <submittedName>
        <fullName evidence="21">Uroporphyrinogen-III C-methyltransferase</fullName>
        <ecNumber evidence="21">2.1.1.107</ecNumber>
    </submittedName>
</protein>
<dbReference type="GO" id="GO:0004851">
    <property type="term" value="F:uroporphyrin-III C-methyltransferase activity"/>
    <property type="evidence" value="ECO:0007669"/>
    <property type="project" value="UniProtKB-EC"/>
</dbReference>
<dbReference type="InterPro" id="IPR014776">
    <property type="entry name" value="4pyrrole_Mease_sub2"/>
</dbReference>
<feature type="active site" description="Proton acceptor" evidence="15">
    <location>
        <position position="254"/>
    </location>
</feature>
<keyword evidence="5 16" id="KW-0808">Transferase</keyword>
<accession>A0A6P1NH03</accession>
<dbReference type="PANTHER" id="PTHR45790:SF1">
    <property type="entry name" value="SIROHEME SYNTHASE"/>
    <property type="match status" value="1"/>
</dbReference>
<evidence type="ECO:0000259" key="19">
    <source>
        <dbReference type="Pfam" id="PF10414"/>
    </source>
</evidence>
<evidence type="ECO:0000313" key="22">
    <source>
        <dbReference type="Proteomes" id="UP000463975"/>
    </source>
</evidence>
<dbReference type="InterPro" id="IPR006366">
    <property type="entry name" value="CobA/CysG_C"/>
</dbReference>
<dbReference type="InterPro" id="IPR037115">
    <property type="entry name" value="Sirohaem_synt_dimer_dom_sf"/>
</dbReference>
<dbReference type="NCBIfam" id="NF004790">
    <property type="entry name" value="PRK06136.1"/>
    <property type="match status" value="1"/>
</dbReference>
<evidence type="ECO:0000256" key="5">
    <source>
        <dbReference type="ARBA" id="ARBA00022679"/>
    </source>
</evidence>
<dbReference type="GO" id="GO:0032259">
    <property type="term" value="P:methylation"/>
    <property type="evidence" value="ECO:0007669"/>
    <property type="project" value="UniProtKB-KW"/>
</dbReference>
<dbReference type="InterPro" id="IPR012409">
    <property type="entry name" value="Sirohaem_synth"/>
</dbReference>
<keyword evidence="8" id="KW-0520">NAD</keyword>
<evidence type="ECO:0000256" key="8">
    <source>
        <dbReference type="ARBA" id="ARBA00023027"/>
    </source>
</evidence>
<dbReference type="Gene3D" id="1.10.8.210">
    <property type="entry name" value="Sirohaem synthase, dimerisation domain"/>
    <property type="match status" value="1"/>
</dbReference>
<keyword evidence="11" id="KW-0511">Multifunctional enzyme</keyword>
<dbReference type="FunFam" id="3.40.1010.10:FF:000001">
    <property type="entry name" value="Siroheme synthase"/>
    <property type="match status" value="1"/>
</dbReference>
<evidence type="ECO:0000256" key="13">
    <source>
        <dbReference type="ARBA" id="ARBA00047561"/>
    </source>
</evidence>
<comment type="pathway">
    <text evidence="1">Porphyrin-containing compound metabolism; siroheme biosynthesis; sirohydrochlorin from precorrin-2: step 1/1.</text>
</comment>
<gene>
    <name evidence="21" type="primary">cobA</name>
    <name evidence="21" type="ORF">GT348_00240</name>
</gene>
<keyword evidence="22" id="KW-1185">Reference proteome</keyword>
<feature type="active site" description="Proton donor" evidence="15">
    <location>
        <position position="276"/>
    </location>
</feature>
<keyword evidence="7" id="KW-0560">Oxidoreductase</keyword>
<evidence type="ECO:0000256" key="9">
    <source>
        <dbReference type="ARBA" id="ARBA00023239"/>
    </source>
</evidence>
<feature type="domain" description="Sirohaem synthase dimerisation" evidence="19">
    <location>
        <begin position="158"/>
        <end position="214"/>
    </location>
</feature>
<evidence type="ECO:0000256" key="12">
    <source>
        <dbReference type="ARBA" id="ARBA00025705"/>
    </source>
</evidence>
<dbReference type="InterPro" id="IPR028281">
    <property type="entry name" value="Sirohaem_synthase_central"/>
</dbReference>
<reference evidence="21 22" key="1">
    <citation type="submission" date="2020-01" db="EMBL/GenBank/DDBJ databases">
        <title>Genome sequencing of strain KACC 21507.</title>
        <authorList>
            <person name="Heo J."/>
            <person name="Kim S.-J."/>
            <person name="Kim J.-S."/>
            <person name="Hong S.-B."/>
            <person name="Kwon S.-W."/>
        </authorList>
    </citation>
    <scope>NUCLEOTIDE SEQUENCE [LARGE SCALE GENOMIC DNA]</scope>
    <source>
        <strain evidence="21 22">KACC 21507</strain>
    </source>
</reference>
<comment type="pathway">
    <text evidence="12">Porphyrin-containing compound metabolism; siroheme biosynthesis; precorrin-2 from uroporphyrinogen III: step 1/1.</text>
</comment>
<evidence type="ECO:0000313" key="21">
    <source>
        <dbReference type="EMBL" id="QHI94962.1"/>
    </source>
</evidence>
<evidence type="ECO:0000256" key="4">
    <source>
        <dbReference type="ARBA" id="ARBA00022603"/>
    </source>
</evidence>
<dbReference type="NCBIfam" id="TIGR01470">
    <property type="entry name" value="cysG_Nterm"/>
    <property type="match status" value="1"/>
</dbReference>
<dbReference type="SUPFAM" id="SSF53790">
    <property type="entry name" value="Tetrapyrrole methylase"/>
    <property type="match status" value="1"/>
</dbReference>
<dbReference type="CDD" id="cd11642">
    <property type="entry name" value="SUMT"/>
    <property type="match status" value="1"/>
</dbReference>
<dbReference type="PANTHER" id="PTHR45790">
    <property type="entry name" value="SIROHEME SYNTHASE-RELATED"/>
    <property type="match status" value="1"/>
</dbReference>
<dbReference type="InterPro" id="IPR003043">
    <property type="entry name" value="Uropor_MeTrfase_CS"/>
</dbReference>
<dbReference type="NCBIfam" id="TIGR01469">
    <property type="entry name" value="cobA_cysG_Cterm"/>
    <property type="match status" value="1"/>
</dbReference>
<dbReference type="Pfam" id="PF00590">
    <property type="entry name" value="TP_methylase"/>
    <property type="match status" value="1"/>
</dbReference>
<evidence type="ECO:0000256" key="1">
    <source>
        <dbReference type="ARBA" id="ARBA00005010"/>
    </source>
</evidence>
<evidence type="ECO:0000256" key="15">
    <source>
        <dbReference type="PIRSR" id="PIRSR036426-1"/>
    </source>
</evidence>
<dbReference type="InterPro" id="IPR050161">
    <property type="entry name" value="Siro_Cobalamin_biosynth"/>
</dbReference>
<dbReference type="Proteomes" id="UP000463975">
    <property type="component" value="Chromosome"/>
</dbReference>
<feature type="domain" description="Tetrapyrrole methylase" evidence="18">
    <location>
        <begin position="224"/>
        <end position="434"/>
    </location>
</feature>
<dbReference type="InterPro" id="IPR006367">
    <property type="entry name" value="Sirohaem_synthase_N"/>
</dbReference>
<comment type="pathway">
    <text evidence="14">Cofactor biosynthesis; adenosylcobalamin biosynthesis; precorrin-2 from uroporphyrinogen III: step 1/1.</text>
</comment>
<keyword evidence="17" id="KW-0472">Membrane</keyword>
<dbReference type="GO" id="GO:0051287">
    <property type="term" value="F:NAD binding"/>
    <property type="evidence" value="ECO:0007669"/>
    <property type="project" value="InterPro"/>
</dbReference>
<evidence type="ECO:0000256" key="7">
    <source>
        <dbReference type="ARBA" id="ARBA00023002"/>
    </source>
</evidence>
<dbReference type="Gene3D" id="3.40.1010.10">
    <property type="entry name" value="Cobalt-precorrin-4 Transmethylase, Domain 1"/>
    <property type="match status" value="1"/>
</dbReference>
<dbReference type="EMBL" id="CP047652">
    <property type="protein sequence ID" value="QHI94962.1"/>
    <property type="molecule type" value="Genomic_DNA"/>
</dbReference>
<dbReference type="UniPathway" id="UPA00262">
    <property type="reaction ID" value="UER00211"/>
</dbReference>
<keyword evidence="9" id="KW-0456">Lyase</keyword>
<keyword evidence="10" id="KW-0627">Porphyrin biosynthesis</keyword>
<dbReference type="GO" id="GO:0019354">
    <property type="term" value="P:siroheme biosynthetic process"/>
    <property type="evidence" value="ECO:0007669"/>
    <property type="project" value="UniProtKB-UniPathway"/>
</dbReference>
<dbReference type="InterPro" id="IPR019478">
    <property type="entry name" value="Sirohaem_synthase_dimer_dom"/>
</dbReference>
<keyword evidence="4 16" id="KW-0489">Methyltransferase</keyword>
<evidence type="ECO:0000256" key="17">
    <source>
        <dbReference type="SAM" id="Phobius"/>
    </source>
</evidence>
<dbReference type="InterPro" id="IPR000878">
    <property type="entry name" value="4pyrrol_Mease"/>
</dbReference>
<dbReference type="InterPro" id="IPR014777">
    <property type="entry name" value="4pyrrole_Mease_sub1"/>
</dbReference>
<dbReference type="GO" id="GO:0043115">
    <property type="term" value="F:precorrin-2 dehydrogenase activity"/>
    <property type="evidence" value="ECO:0007669"/>
    <property type="project" value="UniProtKB-EC"/>
</dbReference>
<dbReference type="Pfam" id="PF14824">
    <property type="entry name" value="Sirohm_synth_M"/>
    <property type="match status" value="1"/>
</dbReference>
<sequence>MKTLSPYLPLAFRLDTISVLIIGGGVVALNKLRLFLGRGCIIHVWAKDVHSEIKKAYDDGKISLHIGPFSEKELDRFFPDIGLIFAATDKEEINLLISEKAFQYRVPVCVVDNPALSSFITPAFVNRDPVQIAITSGGASPVLARRLRQKIEAELPTNLGQAAQFMQAQRSWLKEKIPHIEKRRHIWESFIDSAHFEDALAGDYCKAKHALEALVNNEEKQGEVWLVGAGPGHADLLTLAALRLMQNADSVLYDNLVSDEVLDRVRRDAERVYVGKERSKHSLPQEDIHKELSRRAKRGERVLRLKGGDPFIFGRGGEEMEALLKEGISVRVVPGVTAANGCGASAGIPLTHRDCAQSCIFLTGHARADGSLNLYWPSLARKGQTLVIYMGLAPLETLCDQLIKHGLPATWPIAVIEKGTCSDERVVTGQLRNIAAKVQAENIKSPALLIVGEVVLHRAKTNMITSQFFAPKEGRYETSVSPRAWRGSFING</sequence>
<evidence type="ECO:0000256" key="3">
    <source>
        <dbReference type="ARBA" id="ARBA00022573"/>
    </source>
</evidence>
<evidence type="ECO:0000256" key="2">
    <source>
        <dbReference type="ARBA" id="ARBA00005879"/>
    </source>
</evidence>
<evidence type="ECO:0000256" key="10">
    <source>
        <dbReference type="ARBA" id="ARBA00023244"/>
    </source>
</evidence>
<dbReference type="SUPFAM" id="SSF75615">
    <property type="entry name" value="Siroheme synthase middle domains-like"/>
    <property type="match status" value="1"/>
</dbReference>
<dbReference type="GO" id="GO:0009236">
    <property type="term" value="P:cobalamin biosynthetic process"/>
    <property type="evidence" value="ECO:0007669"/>
    <property type="project" value="UniProtKB-KW"/>
</dbReference>
<evidence type="ECO:0000256" key="14">
    <source>
        <dbReference type="ARBA" id="ARBA00060548"/>
    </source>
</evidence>
<dbReference type="InterPro" id="IPR036291">
    <property type="entry name" value="NAD(P)-bd_dom_sf"/>
</dbReference>
<evidence type="ECO:0000256" key="6">
    <source>
        <dbReference type="ARBA" id="ARBA00022691"/>
    </source>
</evidence>
<dbReference type="KEGG" id="bomb:GT348_00240"/>
<evidence type="ECO:0000256" key="16">
    <source>
        <dbReference type="RuleBase" id="RU003960"/>
    </source>
</evidence>
<dbReference type="EC" id="2.1.1.107" evidence="21"/>
<proteinExistence type="inferred from homology"/>
<dbReference type="GO" id="GO:0051266">
    <property type="term" value="F:sirohydrochlorin ferrochelatase activity"/>
    <property type="evidence" value="ECO:0007669"/>
    <property type="project" value="InterPro"/>
</dbReference>
<keyword evidence="17" id="KW-1133">Transmembrane helix</keyword>
<feature type="transmembrane region" description="Helical" evidence="17">
    <location>
        <begin position="6"/>
        <end position="29"/>
    </location>
</feature>
<evidence type="ECO:0000256" key="11">
    <source>
        <dbReference type="ARBA" id="ARBA00023268"/>
    </source>
</evidence>
<dbReference type="Pfam" id="PF13241">
    <property type="entry name" value="NAD_binding_7"/>
    <property type="match status" value="1"/>
</dbReference>
<name>A0A6P1NH03_9PROT</name>
<dbReference type="Gene3D" id="3.30.950.10">
    <property type="entry name" value="Methyltransferase, Cobalt-precorrin-4 Transmethylase, Domain 2"/>
    <property type="match status" value="1"/>
</dbReference>
<feature type="domain" description="Siroheme synthase central" evidence="20">
    <location>
        <begin position="127"/>
        <end position="153"/>
    </location>
</feature>
<dbReference type="PROSITE" id="PS00840">
    <property type="entry name" value="SUMT_2"/>
    <property type="match status" value="1"/>
</dbReference>
<keyword evidence="3" id="KW-0169">Cobalamin biosynthesis</keyword>
<dbReference type="Pfam" id="PF10414">
    <property type="entry name" value="CysG_dimeriser"/>
    <property type="match status" value="1"/>
</dbReference>
<dbReference type="AlphaFoldDB" id="A0A6P1NH03"/>
<dbReference type="InterPro" id="IPR035996">
    <property type="entry name" value="4pyrrol_Methylase_sf"/>
</dbReference>
<keyword evidence="6" id="KW-0949">S-adenosyl-L-methionine</keyword>
<dbReference type="FunFam" id="3.30.950.10:FF:000001">
    <property type="entry name" value="Siroheme synthase"/>
    <property type="match status" value="1"/>
</dbReference>
<dbReference type="PIRSF" id="PIRSF036426">
    <property type="entry name" value="Sirohaem_synth"/>
    <property type="match status" value="1"/>
</dbReference>
<comment type="catalytic activity">
    <reaction evidence="13">
        <text>precorrin-2 + NAD(+) = sirohydrochlorin + NADH + 2 H(+)</text>
        <dbReference type="Rhea" id="RHEA:15613"/>
        <dbReference type="ChEBI" id="CHEBI:15378"/>
        <dbReference type="ChEBI" id="CHEBI:57540"/>
        <dbReference type="ChEBI" id="CHEBI:57945"/>
        <dbReference type="ChEBI" id="CHEBI:58351"/>
        <dbReference type="ChEBI" id="CHEBI:58827"/>
        <dbReference type="EC" id="1.3.1.76"/>
    </reaction>
</comment>
<dbReference type="NCBIfam" id="NF007922">
    <property type="entry name" value="PRK10637.1"/>
    <property type="match status" value="1"/>
</dbReference>